<dbReference type="Gene3D" id="1.20.1050.10">
    <property type="match status" value="1"/>
</dbReference>
<comment type="caution">
    <text evidence="1">The sequence shown here is derived from an EMBL/GenBank/DDBJ whole genome shotgun (WGS) entry which is preliminary data.</text>
</comment>
<proteinExistence type="predicted"/>
<gene>
    <name evidence="1" type="ORF">BDN70DRAFT_933985</name>
</gene>
<name>A0A9P5YZU8_9AGAR</name>
<dbReference type="InterPro" id="IPR036282">
    <property type="entry name" value="Glutathione-S-Trfase_C_sf"/>
</dbReference>
<dbReference type="SUPFAM" id="SSF47616">
    <property type="entry name" value="GST C-terminal domain-like"/>
    <property type="match status" value="1"/>
</dbReference>
<organism evidence="1 2">
    <name type="scientific">Pholiota conissans</name>
    <dbReference type="NCBI Taxonomy" id="109636"/>
    <lineage>
        <taxon>Eukaryota</taxon>
        <taxon>Fungi</taxon>
        <taxon>Dikarya</taxon>
        <taxon>Basidiomycota</taxon>
        <taxon>Agaricomycotina</taxon>
        <taxon>Agaricomycetes</taxon>
        <taxon>Agaricomycetidae</taxon>
        <taxon>Agaricales</taxon>
        <taxon>Agaricineae</taxon>
        <taxon>Strophariaceae</taxon>
        <taxon>Pholiota</taxon>
    </lineage>
</organism>
<evidence type="ECO:0000313" key="1">
    <source>
        <dbReference type="EMBL" id="KAF9477720.1"/>
    </source>
</evidence>
<protein>
    <submittedName>
        <fullName evidence="1">Uncharacterized protein</fullName>
    </submittedName>
</protein>
<reference evidence="1" key="1">
    <citation type="submission" date="2020-11" db="EMBL/GenBank/DDBJ databases">
        <authorList>
            <consortium name="DOE Joint Genome Institute"/>
            <person name="Ahrendt S."/>
            <person name="Riley R."/>
            <person name="Andreopoulos W."/>
            <person name="Labutti K."/>
            <person name="Pangilinan J."/>
            <person name="Ruiz-Duenas F.J."/>
            <person name="Barrasa J.M."/>
            <person name="Sanchez-Garcia M."/>
            <person name="Camarero S."/>
            <person name="Miyauchi S."/>
            <person name="Serrano A."/>
            <person name="Linde D."/>
            <person name="Babiker R."/>
            <person name="Drula E."/>
            <person name="Ayuso-Fernandez I."/>
            <person name="Pacheco R."/>
            <person name="Padilla G."/>
            <person name="Ferreira P."/>
            <person name="Barriuso J."/>
            <person name="Kellner H."/>
            <person name="Castanera R."/>
            <person name="Alfaro M."/>
            <person name="Ramirez L."/>
            <person name="Pisabarro A.G."/>
            <person name="Kuo A."/>
            <person name="Tritt A."/>
            <person name="Lipzen A."/>
            <person name="He G."/>
            <person name="Yan M."/>
            <person name="Ng V."/>
            <person name="Cullen D."/>
            <person name="Martin F."/>
            <person name="Rosso M.-N."/>
            <person name="Henrissat B."/>
            <person name="Hibbett D."/>
            <person name="Martinez A.T."/>
            <person name="Grigoriev I.V."/>
        </authorList>
    </citation>
    <scope>NUCLEOTIDE SEQUENCE</scope>
    <source>
        <strain evidence="1">CIRM-BRFM 674</strain>
    </source>
</reference>
<sequence>MGLAWKDKLMRSHGGIELLQGQASHFIHAAPAHVPHARHRLVEETRRLNGVLDTHLKDSDFIVSSRKV</sequence>
<dbReference type="AlphaFoldDB" id="A0A9P5YZU8"/>
<dbReference type="Proteomes" id="UP000807469">
    <property type="component" value="Unassembled WGS sequence"/>
</dbReference>
<keyword evidence="2" id="KW-1185">Reference proteome</keyword>
<accession>A0A9P5YZU8</accession>
<evidence type="ECO:0000313" key="2">
    <source>
        <dbReference type="Proteomes" id="UP000807469"/>
    </source>
</evidence>
<dbReference type="EMBL" id="MU155252">
    <property type="protein sequence ID" value="KAF9477720.1"/>
    <property type="molecule type" value="Genomic_DNA"/>
</dbReference>